<dbReference type="InterPro" id="IPR049326">
    <property type="entry name" value="Rhodopsin_dom_fungi"/>
</dbReference>
<dbReference type="GO" id="GO:0016020">
    <property type="term" value="C:membrane"/>
    <property type="evidence" value="ECO:0007669"/>
    <property type="project" value="UniProtKB-SubCell"/>
</dbReference>
<evidence type="ECO:0000256" key="3">
    <source>
        <dbReference type="ARBA" id="ARBA00022989"/>
    </source>
</evidence>
<gene>
    <name evidence="8" type="ORF">PoMZ_09241</name>
</gene>
<evidence type="ECO:0000256" key="1">
    <source>
        <dbReference type="ARBA" id="ARBA00004141"/>
    </source>
</evidence>
<evidence type="ECO:0000313" key="8">
    <source>
        <dbReference type="EMBL" id="QBZ53554.1"/>
    </source>
</evidence>
<proteinExistence type="inferred from homology"/>
<accession>A0A4P7N184</accession>
<protein>
    <recommendedName>
        <fullName evidence="7">Rhodopsin domain-containing protein</fullName>
    </recommendedName>
</protein>
<feature type="transmembrane region" description="Helical" evidence="6">
    <location>
        <begin position="187"/>
        <end position="204"/>
    </location>
</feature>
<evidence type="ECO:0000259" key="7">
    <source>
        <dbReference type="Pfam" id="PF20684"/>
    </source>
</evidence>
<sequence>MEVQTPTATDNRGPRIVAVIITITFISSLFVGLRFYTRAIIKKNTYPEDYIIALALLTLWAEAGFHIVAVRYGEGRHMVNLTPEERHNAQLWGIFASISGIFGLGLPKIALAIMLNRVLFANYWISMVSWSLSILTMVNFTVANFMILFQCAAPMEAVWVHDPEGKCYNVWLVIDFCIYASGKTPMILFRSSLIFAFEIILILFDKQVFSAFGDFYFAVWPSLVISRLNMTARKAIGLSCALGLGIVAESAALLISSSIPFLTPIFRIIVEWIKGVKTAGRNCDMDSLPDFIHNQGHDRQLHRRDWDTESAIVLRSIAGHRQRSIRRPNPSGTGNAHGS</sequence>
<comment type="similarity">
    <text evidence="5">Belongs to the SAT4 family.</text>
</comment>
<name>A0A4P7N184_PYROR</name>
<keyword evidence="4 6" id="KW-0472">Membrane</keyword>
<feature type="transmembrane region" description="Helical" evidence="6">
    <location>
        <begin position="89"/>
        <end position="111"/>
    </location>
</feature>
<feature type="transmembrane region" description="Helical" evidence="6">
    <location>
        <begin position="123"/>
        <end position="149"/>
    </location>
</feature>
<evidence type="ECO:0000256" key="2">
    <source>
        <dbReference type="ARBA" id="ARBA00022692"/>
    </source>
</evidence>
<organism evidence="8 9">
    <name type="scientific">Pyricularia oryzae</name>
    <name type="common">Rice blast fungus</name>
    <name type="synonym">Magnaporthe oryzae</name>
    <dbReference type="NCBI Taxonomy" id="318829"/>
    <lineage>
        <taxon>Eukaryota</taxon>
        <taxon>Fungi</taxon>
        <taxon>Dikarya</taxon>
        <taxon>Ascomycota</taxon>
        <taxon>Pezizomycotina</taxon>
        <taxon>Sordariomycetes</taxon>
        <taxon>Sordariomycetidae</taxon>
        <taxon>Magnaporthales</taxon>
        <taxon>Pyriculariaceae</taxon>
        <taxon>Pyricularia</taxon>
    </lineage>
</organism>
<evidence type="ECO:0000256" key="6">
    <source>
        <dbReference type="SAM" id="Phobius"/>
    </source>
</evidence>
<reference evidence="8 9" key="1">
    <citation type="journal article" date="2019" name="Mol. Biol. Evol.">
        <title>Blast fungal genomes show frequent chromosomal changes, gene gains and losses, and effector gene turnover.</title>
        <authorList>
            <person name="Gomez Luciano L.B."/>
            <person name="Jason Tsai I."/>
            <person name="Chuma I."/>
            <person name="Tosa Y."/>
            <person name="Chen Y.H."/>
            <person name="Li J.Y."/>
            <person name="Li M.Y."/>
            <person name="Jade Lu M.Y."/>
            <person name="Nakayashiki H."/>
            <person name="Li W.H."/>
        </authorList>
    </citation>
    <scope>NUCLEOTIDE SEQUENCE [LARGE SCALE GENOMIC DNA]</scope>
    <source>
        <strain evidence="8">MZ5-1-6</strain>
    </source>
</reference>
<dbReference type="AlphaFoldDB" id="A0A4P7N184"/>
<dbReference type="InterPro" id="IPR052337">
    <property type="entry name" value="SAT4-like"/>
</dbReference>
<feature type="domain" description="Rhodopsin" evidence="7">
    <location>
        <begin position="33"/>
        <end position="170"/>
    </location>
</feature>
<dbReference type="PANTHER" id="PTHR33048">
    <property type="entry name" value="PTH11-LIKE INTEGRAL MEMBRANE PROTEIN (AFU_ORTHOLOGUE AFUA_5G11245)"/>
    <property type="match status" value="1"/>
</dbReference>
<dbReference type="EMBL" id="CP034204">
    <property type="protein sequence ID" value="QBZ53554.1"/>
    <property type="molecule type" value="Genomic_DNA"/>
</dbReference>
<dbReference type="PANTHER" id="PTHR33048:SF155">
    <property type="entry name" value="INTEGRAL MEMBRANE PROTEIN"/>
    <property type="match status" value="1"/>
</dbReference>
<keyword evidence="2 6" id="KW-0812">Transmembrane</keyword>
<feature type="transmembrane region" description="Helical" evidence="6">
    <location>
        <begin position="236"/>
        <end position="255"/>
    </location>
</feature>
<comment type="subcellular location">
    <subcellularLocation>
        <location evidence="1">Membrane</location>
        <topology evidence="1">Multi-pass membrane protein</topology>
    </subcellularLocation>
</comment>
<evidence type="ECO:0000313" key="9">
    <source>
        <dbReference type="Proteomes" id="UP000294847"/>
    </source>
</evidence>
<dbReference type="Proteomes" id="UP000294847">
    <property type="component" value="Chromosome 1"/>
</dbReference>
<keyword evidence="3 6" id="KW-1133">Transmembrane helix</keyword>
<feature type="transmembrane region" description="Helical" evidence="6">
    <location>
        <begin position="49"/>
        <end position="69"/>
    </location>
</feature>
<feature type="transmembrane region" description="Helical" evidence="6">
    <location>
        <begin position="16"/>
        <end position="37"/>
    </location>
</feature>
<evidence type="ECO:0000256" key="5">
    <source>
        <dbReference type="ARBA" id="ARBA00038359"/>
    </source>
</evidence>
<evidence type="ECO:0000256" key="4">
    <source>
        <dbReference type="ARBA" id="ARBA00023136"/>
    </source>
</evidence>
<dbReference type="Pfam" id="PF20684">
    <property type="entry name" value="Fung_rhodopsin"/>
    <property type="match status" value="1"/>
</dbReference>